<dbReference type="OrthoDB" id="256869at2"/>
<dbReference type="Gene3D" id="3.40.50.720">
    <property type="entry name" value="NAD(P)-binding Rossmann-like Domain"/>
    <property type="match status" value="1"/>
</dbReference>
<evidence type="ECO:0000313" key="3">
    <source>
        <dbReference type="EMBL" id="AKU17727.1"/>
    </source>
</evidence>
<dbReference type="PANTHER" id="PTHR43818">
    <property type="entry name" value="BCDNA.GH03377"/>
    <property type="match status" value="1"/>
</dbReference>
<evidence type="ECO:0000256" key="1">
    <source>
        <dbReference type="ARBA" id="ARBA00023002"/>
    </source>
</evidence>
<dbReference type="KEGG" id="lmoi:VV02_20885"/>
<name>A0A0K1JLZ2_9MICO</name>
<dbReference type="InterPro" id="IPR036291">
    <property type="entry name" value="NAD(P)-bd_dom_sf"/>
</dbReference>
<sequence length="324" mass="34553">MTERLRLGIIGLGAMGAELLSAGQDHPDVVITRAADPSAAAVESARAVDPSVALGQDPAQVIKDDTLDAVYVASPPATHAAYVVDAMRAGRHVFCEKPLAVSQTDADAMLAAERDSGLVGAVNFSLSDRAAVLEVERALLAGEVGDVLGVQIDLRFPEWPRAFQQDARWVAGRAEGGFLREVFSHFAYLTQRLLGPITIEEATTSYPADGGETSAFARLSAQQADRSVPITLSGLVGSSAPETYDWTLLGEQRSYRLSDWSRLEASERTEPGWRPVELAGENGSERTRLSAFAAATRGERSPSLASFADAYGVQQLVEALHSDV</sequence>
<gene>
    <name evidence="3" type="ORF">VV02_20885</name>
</gene>
<evidence type="ECO:0000259" key="2">
    <source>
        <dbReference type="Pfam" id="PF01408"/>
    </source>
</evidence>
<dbReference type="RefSeq" id="WP_052594677.1">
    <property type="nucleotide sequence ID" value="NZ_CP011112.1"/>
</dbReference>
<dbReference type="PANTHER" id="PTHR43818:SF11">
    <property type="entry name" value="BCDNA.GH03377"/>
    <property type="match status" value="1"/>
</dbReference>
<dbReference type="Proteomes" id="UP000066480">
    <property type="component" value="Chromosome"/>
</dbReference>
<dbReference type="InterPro" id="IPR000683">
    <property type="entry name" value="Gfo/Idh/MocA-like_OxRdtase_N"/>
</dbReference>
<organism evidence="3 4">
    <name type="scientific">Luteipulveratus mongoliensis</name>
    <dbReference type="NCBI Taxonomy" id="571913"/>
    <lineage>
        <taxon>Bacteria</taxon>
        <taxon>Bacillati</taxon>
        <taxon>Actinomycetota</taxon>
        <taxon>Actinomycetes</taxon>
        <taxon>Micrococcales</taxon>
        <taxon>Dermacoccaceae</taxon>
        <taxon>Luteipulveratus</taxon>
    </lineage>
</organism>
<proteinExistence type="predicted"/>
<dbReference type="Gene3D" id="3.30.360.10">
    <property type="entry name" value="Dihydrodipicolinate Reductase, domain 2"/>
    <property type="match status" value="1"/>
</dbReference>
<dbReference type="GO" id="GO:0016491">
    <property type="term" value="F:oxidoreductase activity"/>
    <property type="evidence" value="ECO:0007669"/>
    <property type="project" value="UniProtKB-KW"/>
</dbReference>
<evidence type="ECO:0000313" key="4">
    <source>
        <dbReference type="Proteomes" id="UP000066480"/>
    </source>
</evidence>
<feature type="domain" description="Gfo/Idh/MocA-like oxidoreductase N-terminal" evidence="2">
    <location>
        <begin position="5"/>
        <end position="123"/>
    </location>
</feature>
<dbReference type="PATRIC" id="fig|571913.6.peg.4235"/>
<dbReference type="STRING" id="571913.VV02_20885"/>
<dbReference type="AlphaFoldDB" id="A0A0K1JLZ2"/>
<dbReference type="SUPFAM" id="SSF51735">
    <property type="entry name" value="NAD(P)-binding Rossmann-fold domains"/>
    <property type="match status" value="1"/>
</dbReference>
<dbReference type="InterPro" id="IPR050463">
    <property type="entry name" value="Gfo/Idh/MocA_oxidrdct_glycsds"/>
</dbReference>
<keyword evidence="4" id="KW-1185">Reference proteome</keyword>
<protein>
    <submittedName>
        <fullName evidence="3">Oxidoreductase</fullName>
    </submittedName>
</protein>
<keyword evidence="1" id="KW-0560">Oxidoreductase</keyword>
<reference evidence="3 4" key="1">
    <citation type="submission" date="2015-03" db="EMBL/GenBank/DDBJ databases">
        <title>Luteipulveratus halotolerans sp. nov., a novel actinobacterium (Dermacoccaceae) from Sarawak, Malaysia.</title>
        <authorList>
            <person name="Juboi H."/>
            <person name="Basik A."/>
            <person name="Shamsul S.S."/>
            <person name="Arnold P."/>
            <person name="Schmitt E.K."/>
            <person name="Sanglier J.-J."/>
            <person name="Yeo T."/>
        </authorList>
    </citation>
    <scope>NUCLEOTIDE SEQUENCE [LARGE SCALE GENOMIC DNA]</scope>
    <source>
        <strain evidence="3 4">MN07-A0370</strain>
    </source>
</reference>
<dbReference type="Pfam" id="PF01408">
    <property type="entry name" value="GFO_IDH_MocA"/>
    <property type="match status" value="1"/>
</dbReference>
<dbReference type="GO" id="GO:0000166">
    <property type="term" value="F:nucleotide binding"/>
    <property type="evidence" value="ECO:0007669"/>
    <property type="project" value="InterPro"/>
</dbReference>
<accession>A0A0K1JLZ2</accession>
<dbReference type="EMBL" id="CP011112">
    <property type="protein sequence ID" value="AKU17727.1"/>
    <property type="molecule type" value="Genomic_DNA"/>
</dbReference>
<dbReference type="SUPFAM" id="SSF55347">
    <property type="entry name" value="Glyceraldehyde-3-phosphate dehydrogenase-like, C-terminal domain"/>
    <property type="match status" value="1"/>
</dbReference>